<gene>
    <name evidence="4" type="ORF">SAMN05660462_01861</name>
</gene>
<dbReference type="SUPFAM" id="SSF54001">
    <property type="entry name" value="Cysteine proteinases"/>
    <property type="match status" value="1"/>
</dbReference>
<dbReference type="InterPro" id="IPR032179">
    <property type="entry name" value="Cry22Aa_Ig-like"/>
</dbReference>
<name>A0A1H3QB91_9FIRM</name>
<dbReference type="STRING" id="415015.SAMN05660462_01861"/>
<dbReference type="Pfam" id="PF16403">
    <property type="entry name" value="Bact_surface_Ig-like"/>
    <property type="match status" value="1"/>
</dbReference>
<protein>
    <submittedName>
        <fullName evidence="4">Ig-like domain (Group 3)</fullName>
    </submittedName>
</protein>
<dbReference type="InterPro" id="IPR013783">
    <property type="entry name" value="Ig-like_fold"/>
</dbReference>
<evidence type="ECO:0000259" key="3">
    <source>
        <dbReference type="Pfam" id="PF16403"/>
    </source>
</evidence>
<dbReference type="Gene3D" id="3.10.620.30">
    <property type="match status" value="1"/>
</dbReference>
<evidence type="ECO:0000313" key="4">
    <source>
        <dbReference type="EMBL" id="SDZ10285.1"/>
    </source>
</evidence>
<dbReference type="RefSeq" id="WP_176967933.1">
    <property type="nucleotide sequence ID" value="NZ_FNQE01000019.1"/>
</dbReference>
<sequence length="409" mass="46686">MCSVKKSINKKLIYIISIVIIVSVFFVGMFPSNKLYESIEVEAGTDIPEASAFIKDEKKSGTFVSDVKEINTSLPGVYDVEIKIGRKTYSSTLNIIDTIAPAGEVVHHEIWTNEIIEAKEFVENIFDVTDVKVYFKEQPDFSKAGVQKILIVLEDTSGNKSELESSLTIREDTEPPKIIGATDQTVYIGEKVSYRKDVSVTDNRDENLELIVDSSAVNLKKEGSYTVSYSATDTAGNTSTETVTFTVREKPQNYVDPEELHKLADDVLASIINEDMTDKEKLWEIFQWIKKRITYTGYSDKSDWMQGAIQGIKKGSGDCFTYYATARELLTRAGFENMVVIRVDGTHYWNLVYYEDGWYHFDTCPHHKKYPYVCFLRTDEEVEEYTKINKNYYNFDKTKYPATPTTPLE</sequence>
<feature type="domain" description="Pesticidal crystal protein Cry22Aa Ig-like" evidence="3">
    <location>
        <begin position="178"/>
        <end position="243"/>
    </location>
</feature>
<dbReference type="Gene3D" id="2.60.40.3600">
    <property type="match status" value="1"/>
</dbReference>
<dbReference type="InterPro" id="IPR038765">
    <property type="entry name" value="Papain-like_cys_pep_sf"/>
</dbReference>
<dbReference type="Pfam" id="PF01841">
    <property type="entry name" value="Transglut_core"/>
    <property type="match status" value="1"/>
</dbReference>
<keyword evidence="1" id="KW-0472">Membrane</keyword>
<proteinExistence type="predicted"/>
<keyword evidence="5" id="KW-1185">Reference proteome</keyword>
<keyword evidence="1" id="KW-1133">Transmembrane helix</keyword>
<dbReference type="Proteomes" id="UP000198625">
    <property type="component" value="Unassembled WGS sequence"/>
</dbReference>
<evidence type="ECO:0000259" key="2">
    <source>
        <dbReference type="Pfam" id="PF01841"/>
    </source>
</evidence>
<feature type="transmembrane region" description="Helical" evidence="1">
    <location>
        <begin position="12"/>
        <end position="30"/>
    </location>
</feature>
<reference evidence="4 5" key="1">
    <citation type="submission" date="2016-10" db="EMBL/GenBank/DDBJ databases">
        <authorList>
            <person name="de Groot N.N."/>
        </authorList>
    </citation>
    <scope>NUCLEOTIDE SEQUENCE [LARGE SCALE GENOMIC DNA]</scope>
    <source>
        <strain evidence="4 5">DSM 21650</strain>
    </source>
</reference>
<dbReference type="Gene3D" id="2.60.40.10">
    <property type="entry name" value="Immunoglobulins"/>
    <property type="match status" value="1"/>
</dbReference>
<dbReference type="AlphaFoldDB" id="A0A1H3QB91"/>
<dbReference type="EMBL" id="FNQE01000019">
    <property type="protein sequence ID" value="SDZ10285.1"/>
    <property type="molecule type" value="Genomic_DNA"/>
</dbReference>
<evidence type="ECO:0000256" key="1">
    <source>
        <dbReference type="SAM" id="Phobius"/>
    </source>
</evidence>
<organism evidence="4 5">
    <name type="scientific">Proteiniborus ethanoligenes</name>
    <dbReference type="NCBI Taxonomy" id="415015"/>
    <lineage>
        <taxon>Bacteria</taxon>
        <taxon>Bacillati</taxon>
        <taxon>Bacillota</taxon>
        <taxon>Clostridia</taxon>
        <taxon>Eubacteriales</taxon>
        <taxon>Proteiniborus</taxon>
    </lineage>
</organism>
<keyword evidence="1" id="KW-0812">Transmembrane</keyword>
<dbReference type="InterPro" id="IPR002931">
    <property type="entry name" value="Transglutaminase-like"/>
</dbReference>
<evidence type="ECO:0000313" key="5">
    <source>
        <dbReference type="Proteomes" id="UP000198625"/>
    </source>
</evidence>
<accession>A0A1H3QB91</accession>
<feature type="domain" description="Transglutaminase-like" evidence="2">
    <location>
        <begin position="269"/>
        <end position="363"/>
    </location>
</feature>